<evidence type="ECO:0000313" key="1">
    <source>
        <dbReference type="EMBL" id="OCK77114.1"/>
    </source>
</evidence>
<evidence type="ECO:0000313" key="2">
    <source>
        <dbReference type="Proteomes" id="UP000250266"/>
    </source>
</evidence>
<dbReference type="AlphaFoldDB" id="A0A8E2JC52"/>
<organism evidence="1 2">
    <name type="scientific">Lepidopterella palustris CBS 459.81</name>
    <dbReference type="NCBI Taxonomy" id="1314670"/>
    <lineage>
        <taxon>Eukaryota</taxon>
        <taxon>Fungi</taxon>
        <taxon>Dikarya</taxon>
        <taxon>Ascomycota</taxon>
        <taxon>Pezizomycotina</taxon>
        <taxon>Dothideomycetes</taxon>
        <taxon>Pleosporomycetidae</taxon>
        <taxon>Mytilinidiales</taxon>
        <taxon>Argynnaceae</taxon>
        <taxon>Lepidopterella</taxon>
    </lineage>
</organism>
<reference evidence="1 2" key="1">
    <citation type="journal article" date="2016" name="Nat. Commun.">
        <title>Ectomycorrhizal ecology is imprinted in the genome of the dominant symbiotic fungus Cenococcum geophilum.</title>
        <authorList>
            <consortium name="DOE Joint Genome Institute"/>
            <person name="Peter M."/>
            <person name="Kohler A."/>
            <person name="Ohm R.A."/>
            <person name="Kuo A."/>
            <person name="Krutzmann J."/>
            <person name="Morin E."/>
            <person name="Arend M."/>
            <person name="Barry K.W."/>
            <person name="Binder M."/>
            <person name="Choi C."/>
            <person name="Clum A."/>
            <person name="Copeland A."/>
            <person name="Grisel N."/>
            <person name="Haridas S."/>
            <person name="Kipfer T."/>
            <person name="LaButti K."/>
            <person name="Lindquist E."/>
            <person name="Lipzen A."/>
            <person name="Maire R."/>
            <person name="Meier B."/>
            <person name="Mihaltcheva S."/>
            <person name="Molinier V."/>
            <person name="Murat C."/>
            <person name="Poggeler S."/>
            <person name="Quandt C.A."/>
            <person name="Sperisen C."/>
            <person name="Tritt A."/>
            <person name="Tisserant E."/>
            <person name="Crous P.W."/>
            <person name="Henrissat B."/>
            <person name="Nehls U."/>
            <person name="Egli S."/>
            <person name="Spatafora J.W."/>
            <person name="Grigoriev I.V."/>
            <person name="Martin F.M."/>
        </authorList>
    </citation>
    <scope>NUCLEOTIDE SEQUENCE [LARGE SCALE GENOMIC DNA]</scope>
    <source>
        <strain evidence="1 2">CBS 459.81</strain>
    </source>
</reference>
<dbReference type="GO" id="GO:0005852">
    <property type="term" value="C:eukaryotic translation initiation factor 3 complex"/>
    <property type="evidence" value="ECO:0007669"/>
    <property type="project" value="InterPro"/>
</dbReference>
<protein>
    <submittedName>
        <fullName evidence="1">Uncharacterized protein</fullName>
    </submittedName>
</protein>
<gene>
    <name evidence="1" type="ORF">K432DRAFT_461658</name>
</gene>
<dbReference type="OrthoDB" id="337745at2759"/>
<dbReference type="GO" id="GO:0006446">
    <property type="term" value="P:regulation of translational initiation"/>
    <property type="evidence" value="ECO:0007669"/>
    <property type="project" value="InterPro"/>
</dbReference>
<dbReference type="Gene3D" id="1.25.40.250">
    <property type="entry name" value="ARM repeat, domain 1"/>
    <property type="match status" value="1"/>
</dbReference>
<dbReference type="GO" id="GO:0003743">
    <property type="term" value="F:translation initiation factor activity"/>
    <property type="evidence" value="ECO:0007669"/>
    <property type="project" value="InterPro"/>
</dbReference>
<dbReference type="InterPro" id="IPR016024">
    <property type="entry name" value="ARM-type_fold"/>
</dbReference>
<name>A0A8E2JC52_9PEZI</name>
<accession>A0A8E2JC52</accession>
<dbReference type="InterPro" id="IPR016020">
    <property type="entry name" value="Transl_init_fac_sub12_N_euk"/>
</dbReference>
<feature type="non-terminal residue" evidence="1">
    <location>
        <position position="1"/>
    </location>
</feature>
<dbReference type="GO" id="GO:0043022">
    <property type="term" value="F:ribosome binding"/>
    <property type="evidence" value="ECO:0007669"/>
    <property type="project" value="InterPro"/>
</dbReference>
<dbReference type="SUPFAM" id="SSF48371">
    <property type="entry name" value="ARM repeat"/>
    <property type="match status" value="1"/>
</dbReference>
<dbReference type="Proteomes" id="UP000250266">
    <property type="component" value="Unassembled WGS sequence"/>
</dbReference>
<proteinExistence type="predicted"/>
<keyword evidence="2" id="KW-1185">Reference proteome</keyword>
<sequence length="81" mass="9502">TQAFDKCKEHPAHIEQILDGLDRYNPETTTTFDNHISRICQPQYEEKFFDVYACSRYQFNPHLTHPETATNILVKALTVFL</sequence>
<dbReference type="EMBL" id="KV745154">
    <property type="protein sequence ID" value="OCK77114.1"/>
    <property type="molecule type" value="Genomic_DNA"/>
</dbReference>